<dbReference type="PANTHER" id="PTHR47018">
    <property type="entry name" value="CXC DOMAIN-CONTAINING PROTEIN-RELATED"/>
    <property type="match status" value="1"/>
</dbReference>
<dbReference type="EMBL" id="CAJNOQ010008064">
    <property type="protein sequence ID" value="CAF1187172.1"/>
    <property type="molecule type" value="Genomic_DNA"/>
</dbReference>
<name>A0A814VLT8_9BILA</name>
<accession>A0A814VLT8</accession>
<keyword evidence="5" id="KW-1185">Reference proteome</keyword>
<evidence type="ECO:0000313" key="3">
    <source>
        <dbReference type="EMBL" id="CAF3759551.1"/>
    </source>
</evidence>
<evidence type="ECO:0000313" key="5">
    <source>
        <dbReference type="Proteomes" id="UP000663829"/>
    </source>
</evidence>
<dbReference type="EMBL" id="CAJOBC010008065">
    <property type="protein sequence ID" value="CAF3951437.1"/>
    <property type="molecule type" value="Genomic_DNA"/>
</dbReference>
<evidence type="ECO:0000313" key="4">
    <source>
        <dbReference type="EMBL" id="CAF3951437.1"/>
    </source>
</evidence>
<dbReference type="Proteomes" id="UP000677228">
    <property type="component" value="Unassembled WGS sequence"/>
</dbReference>
<dbReference type="AlphaFoldDB" id="A0A814VLT8"/>
<evidence type="ECO:0000313" key="2">
    <source>
        <dbReference type="EMBL" id="CAF1187172.1"/>
    </source>
</evidence>
<dbReference type="Proteomes" id="UP000682733">
    <property type="component" value="Unassembled WGS sequence"/>
</dbReference>
<dbReference type="Proteomes" id="UP000663829">
    <property type="component" value="Unassembled WGS sequence"/>
</dbReference>
<proteinExistence type="predicted"/>
<dbReference type="Proteomes" id="UP000681722">
    <property type="component" value="Unassembled WGS sequence"/>
</dbReference>
<comment type="caution">
    <text evidence="2">The sequence shown here is derived from an EMBL/GenBank/DDBJ whole genome shotgun (WGS) entry which is preliminary data.</text>
</comment>
<reference evidence="2" key="1">
    <citation type="submission" date="2021-02" db="EMBL/GenBank/DDBJ databases">
        <authorList>
            <person name="Nowell W R."/>
        </authorList>
    </citation>
    <scope>NUCLEOTIDE SEQUENCE</scope>
</reference>
<protein>
    <submittedName>
        <fullName evidence="2">Uncharacterized protein</fullName>
    </submittedName>
</protein>
<dbReference type="EMBL" id="CAJNOK010005963">
    <property type="protein sequence ID" value="CAF0989413.1"/>
    <property type="molecule type" value="Genomic_DNA"/>
</dbReference>
<organism evidence="2 5">
    <name type="scientific">Didymodactylos carnosus</name>
    <dbReference type="NCBI Taxonomy" id="1234261"/>
    <lineage>
        <taxon>Eukaryota</taxon>
        <taxon>Metazoa</taxon>
        <taxon>Spiralia</taxon>
        <taxon>Gnathifera</taxon>
        <taxon>Rotifera</taxon>
        <taxon>Eurotatoria</taxon>
        <taxon>Bdelloidea</taxon>
        <taxon>Philodinida</taxon>
        <taxon>Philodinidae</taxon>
        <taxon>Didymodactylos</taxon>
    </lineage>
</organism>
<evidence type="ECO:0000313" key="1">
    <source>
        <dbReference type="EMBL" id="CAF0989413.1"/>
    </source>
</evidence>
<gene>
    <name evidence="2" type="ORF">GPM918_LOCUS23009</name>
    <name evidence="1" type="ORF">OVA965_LOCUS13996</name>
    <name evidence="4" type="ORF">SRO942_LOCUS23008</name>
    <name evidence="3" type="ORF">TMI583_LOCUS13999</name>
</gene>
<dbReference type="OrthoDB" id="8300196at2759"/>
<sequence>MDNWTVTMKGRHFSSVACDYAIESTQNKDFKGPAGLSGHVDADLRLAWSLSSTWCAQVLTVVDELSNVKQTNDPHVQATQSRIVTDNKDLSKMITILKTDNSFQSNSKDFYKILSGVKLPNEIVDELCNASTKFVKTANNFIKETLIDKKMSIFTTINKGNVRLLTSSLPPEKPLSNNNNEKLFKSLMYCSLFRSNINLSVICEHEFITPPLSLINKNEPTFQHKTSTIPFISDFFPETIMSDLNQQTSVIILDGDVLLSEQRRCDTYGEYANNMFLKRILPLTSNYHRIDVVFSCETDFTLHDIIAKNENKEKKLSINQLKSNFIMPRPSEWEMIAKNNRSSIGQCVCNLWQTSNFDIPKEKLIMVSCPDKRLLLMTKEQGNVFVQNIIPEQYDINSRVIEHCRTTIEHYESNTVCIKSKKNDVLVLAVAYADSLQFNLIVDCSYVYRSEPIQKFINCTELNLSMRRKYNINSIKPIIMLHALSGSEYTSYIRNVTKSNLINTYFENKSRFKFIENLDILQLRAETINDCEILLLQTLKSQCKTLDEERYNMIKKWPRKFE</sequence>
<dbReference type="PANTHER" id="PTHR47018:SF3">
    <property type="entry name" value="MYCBP-ASSOCIATED PROTEIN"/>
    <property type="match status" value="1"/>
</dbReference>
<dbReference type="EMBL" id="CAJOBA010005970">
    <property type="protein sequence ID" value="CAF3759551.1"/>
    <property type="molecule type" value="Genomic_DNA"/>
</dbReference>